<protein>
    <recommendedName>
        <fullName evidence="3">F-box domain-containing protein</fullName>
    </recommendedName>
</protein>
<dbReference type="AlphaFoldDB" id="A0A165N4I1"/>
<dbReference type="Proteomes" id="UP000076727">
    <property type="component" value="Unassembled WGS sequence"/>
</dbReference>
<reference evidence="1 2" key="1">
    <citation type="journal article" date="2016" name="Mol. Biol. Evol.">
        <title>Comparative Genomics of Early-Diverging Mushroom-Forming Fungi Provides Insights into the Origins of Lignocellulose Decay Capabilities.</title>
        <authorList>
            <person name="Nagy L.G."/>
            <person name="Riley R."/>
            <person name="Tritt A."/>
            <person name="Adam C."/>
            <person name="Daum C."/>
            <person name="Floudas D."/>
            <person name="Sun H."/>
            <person name="Yadav J.S."/>
            <person name="Pangilinan J."/>
            <person name="Larsson K.H."/>
            <person name="Matsuura K."/>
            <person name="Barry K."/>
            <person name="Labutti K."/>
            <person name="Kuo R."/>
            <person name="Ohm R.A."/>
            <person name="Bhattacharya S.S."/>
            <person name="Shirouzu T."/>
            <person name="Yoshinaga Y."/>
            <person name="Martin F.M."/>
            <person name="Grigoriev I.V."/>
            <person name="Hibbett D.S."/>
        </authorList>
    </citation>
    <scope>NUCLEOTIDE SEQUENCE [LARGE SCALE GENOMIC DNA]</scope>
    <source>
        <strain evidence="1 2">L-15889</strain>
    </source>
</reference>
<evidence type="ECO:0000313" key="2">
    <source>
        <dbReference type="Proteomes" id="UP000076727"/>
    </source>
</evidence>
<dbReference type="EMBL" id="KV429088">
    <property type="protein sequence ID" value="KZT66501.1"/>
    <property type="molecule type" value="Genomic_DNA"/>
</dbReference>
<evidence type="ECO:0008006" key="3">
    <source>
        <dbReference type="Google" id="ProtNLM"/>
    </source>
</evidence>
<dbReference type="OrthoDB" id="3256367at2759"/>
<organism evidence="1 2">
    <name type="scientific">Daedalea quercina L-15889</name>
    <dbReference type="NCBI Taxonomy" id="1314783"/>
    <lineage>
        <taxon>Eukaryota</taxon>
        <taxon>Fungi</taxon>
        <taxon>Dikarya</taxon>
        <taxon>Basidiomycota</taxon>
        <taxon>Agaricomycotina</taxon>
        <taxon>Agaricomycetes</taxon>
        <taxon>Polyporales</taxon>
        <taxon>Fomitopsis</taxon>
    </lineage>
</organism>
<gene>
    <name evidence="1" type="ORF">DAEQUDRAFT_767965</name>
</gene>
<sequence>MGMLSVELHAQIFEYACLDNGSTARSLALVSHHVSAAARPFLYQSLSVHGLAQIHALIERLARLPHYLRRIRHLYLRSMPQQDTVRAESRDVWLALRDTRRALQKEAQEAAERLFTFAAPTVEKLALADAPSMVYEFTAYLFMLHPPHLRELAARGGHFF</sequence>
<accession>A0A165N4I1</accession>
<keyword evidence="2" id="KW-1185">Reference proteome</keyword>
<name>A0A165N4I1_9APHY</name>
<evidence type="ECO:0000313" key="1">
    <source>
        <dbReference type="EMBL" id="KZT66501.1"/>
    </source>
</evidence>
<proteinExistence type="predicted"/>
<dbReference type="STRING" id="1314783.A0A165N4I1"/>